<evidence type="ECO:0000259" key="3">
    <source>
        <dbReference type="PROSITE" id="PS50893"/>
    </source>
</evidence>
<dbReference type="InterPro" id="IPR039421">
    <property type="entry name" value="Type_1_exporter"/>
</dbReference>
<evidence type="ECO:0000256" key="2">
    <source>
        <dbReference type="ARBA" id="ARBA00022840"/>
    </source>
</evidence>
<dbReference type="PANTHER" id="PTHR43394">
    <property type="entry name" value="ATP-DEPENDENT PERMEASE MDL1, MITOCHONDRIAL"/>
    <property type="match status" value="1"/>
</dbReference>
<dbReference type="GO" id="GO:0005524">
    <property type="term" value="F:ATP binding"/>
    <property type="evidence" value="ECO:0007669"/>
    <property type="project" value="UniProtKB-KW"/>
</dbReference>
<dbReference type="GO" id="GO:0016887">
    <property type="term" value="F:ATP hydrolysis activity"/>
    <property type="evidence" value="ECO:0007669"/>
    <property type="project" value="InterPro"/>
</dbReference>
<dbReference type="Proteomes" id="UP000620124">
    <property type="component" value="Unassembled WGS sequence"/>
</dbReference>
<keyword evidence="5" id="KW-1185">Reference proteome</keyword>
<dbReference type="InterPro" id="IPR003439">
    <property type="entry name" value="ABC_transporter-like_ATP-bd"/>
</dbReference>
<evidence type="ECO:0000313" key="5">
    <source>
        <dbReference type="Proteomes" id="UP000620124"/>
    </source>
</evidence>
<name>A0A8H6YHC3_9AGAR</name>
<dbReference type="OrthoDB" id="6500128at2759"/>
<dbReference type="InterPro" id="IPR027417">
    <property type="entry name" value="P-loop_NTPase"/>
</dbReference>
<evidence type="ECO:0000256" key="1">
    <source>
        <dbReference type="ARBA" id="ARBA00022741"/>
    </source>
</evidence>
<dbReference type="GO" id="GO:0015421">
    <property type="term" value="F:ABC-type oligopeptide transporter activity"/>
    <property type="evidence" value="ECO:0007669"/>
    <property type="project" value="TreeGrafter"/>
</dbReference>
<proteinExistence type="predicted"/>
<keyword evidence="4" id="KW-0378">Hydrolase</keyword>
<dbReference type="SMART" id="SM00382">
    <property type="entry name" value="AAA"/>
    <property type="match status" value="1"/>
</dbReference>
<dbReference type="InterPro" id="IPR003593">
    <property type="entry name" value="AAA+_ATPase"/>
</dbReference>
<evidence type="ECO:0000313" key="4">
    <source>
        <dbReference type="EMBL" id="KAF7357995.1"/>
    </source>
</evidence>
<organism evidence="4 5">
    <name type="scientific">Mycena venus</name>
    <dbReference type="NCBI Taxonomy" id="2733690"/>
    <lineage>
        <taxon>Eukaryota</taxon>
        <taxon>Fungi</taxon>
        <taxon>Dikarya</taxon>
        <taxon>Basidiomycota</taxon>
        <taxon>Agaricomycotina</taxon>
        <taxon>Agaricomycetes</taxon>
        <taxon>Agaricomycetidae</taxon>
        <taxon>Agaricales</taxon>
        <taxon>Marasmiineae</taxon>
        <taxon>Mycenaceae</taxon>
        <taxon>Mycena</taxon>
    </lineage>
</organism>
<sequence length="676" mass="75636">MVATEKEQEKLEDFSYSTLHFGIWSVLVPMEVAAGKLSFLRSWWDKWNRFRSSLPVVWRFLWEIYSLDPRLNLLFFLLRLVSSVEGTLMLYASSKLLQTVETGLATGRPDMSAIFQAVVLRMMCTVLTSTVRWASMRVSPMLQSRVIAHFEEYMLRAKLRLDLPTSTDKNTELGISPWIIWYHFQILSGLFERGSRLSSQIIFTTQQPQGGFMLTVLALVSPFLSTHFAKIPWKHGFVMYASNLDYLRLRALKWLGSEEYRQDIVSGNLVDWILTEYDKAKNALGTTSDASPDSQFLSQNTPITDIVMQLSNDLPTFYWAASVIIEPRGFSITSFAILQQHANGLRGSITGLVHEVAEVAEIVTALNDLYKMADLKNKVVDGDEAYPNSAVSTDRGMAFELKNVSFAYPGGKSKDNAIRNLSLKIPAGHLVVIVGANGSGKSTIIKLMSRLYDVDSGEILVDGIPIQKYRLGDLRKVQALLSQDLKLFPLTLAENIGLGNPDHINDMKMVMEAAESGGASEVIKKLNDGAQAVLYPIQTAYGSQLENYPKLQKILENLEQYAEVSGGEKQRLVAARTFMRFLSGNIRFAVADEPSSALDPKAEHKLFQHLRESGDGKTMIFVTHRFGHLTKYADLIICMKDGQAVETGTHKELMALGGEYSELYNVQAQAFSENSL</sequence>
<dbReference type="PROSITE" id="PS50893">
    <property type="entry name" value="ABC_TRANSPORTER_2"/>
    <property type="match status" value="1"/>
</dbReference>
<dbReference type="SUPFAM" id="SSF52540">
    <property type="entry name" value="P-loop containing nucleoside triphosphate hydrolases"/>
    <property type="match status" value="1"/>
</dbReference>
<gene>
    <name evidence="4" type="ORF">MVEN_00846500</name>
</gene>
<keyword evidence="2" id="KW-0067">ATP-binding</keyword>
<dbReference type="EMBL" id="JACAZI010000006">
    <property type="protein sequence ID" value="KAF7357995.1"/>
    <property type="molecule type" value="Genomic_DNA"/>
</dbReference>
<dbReference type="PANTHER" id="PTHR43394:SF1">
    <property type="entry name" value="ATP-BINDING CASSETTE SUB-FAMILY B MEMBER 10, MITOCHONDRIAL"/>
    <property type="match status" value="1"/>
</dbReference>
<accession>A0A8H6YHC3</accession>
<reference evidence="4" key="1">
    <citation type="submission" date="2020-05" db="EMBL/GenBank/DDBJ databases">
        <title>Mycena genomes resolve the evolution of fungal bioluminescence.</title>
        <authorList>
            <person name="Tsai I.J."/>
        </authorList>
    </citation>
    <scope>NUCLEOTIDE SEQUENCE</scope>
    <source>
        <strain evidence="4">CCC161011</strain>
    </source>
</reference>
<protein>
    <submittedName>
        <fullName evidence="4">P-loop containing nucleoside triphosphate hydrolase protein</fullName>
    </submittedName>
</protein>
<dbReference type="Pfam" id="PF00005">
    <property type="entry name" value="ABC_tran"/>
    <property type="match status" value="1"/>
</dbReference>
<dbReference type="Gene3D" id="3.40.50.300">
    <property type="entry name" value="P-loop containing nucleotide triphosphate hydrolases"/>
    <property type="match status" value="1"/>
</dbReference>
<feature type="domain" description="ABC transporter" evidence="3">
    <location>
        <begin position="399"/>
        <end position="666"/>
    </location>
</feature>
<comment type="caution">
    <text evidence="4">The sequence shown here is derived from an EMBL/GenBank/DDBJ whole genome shotgun (WGS) entry which is preliminary data.</text>
</comment>
<keyword evidence="1" id="KW-0547">Nucleotide-binding</keyword>
<dbReference type="AlphaFoldDB" id="A0A8H6YHC3"/>